<reference evidence="1 2" key="1">
    <citation type="submission" date="2024-05" db="EMBL/GenBank/DDBJ databases">
        <title>Genome sequencing and assembly of Indian major carp, Cirrhinus mrigala (Hamilton, 1822).</title>
        <authorList>
            <person name="Mohindra V."/>
            <person name="Chowdhury L.M."/>
            <person name="Lal K."/>
            <person name="Jena J.K."/>
        </authorList>
    </citation>
    <scope>NUCLEOTIDE SEQUENCE [LARGE SCALE GENOMIC DNA]</scope>
    <source>
        <strain evidence="1">CM1030</strain>
        <tissue evidence="1">Blood</tissue>
    </source>
</reference>
<comment type="caution">
    <text evidence="1">The sequence shown here is derived from an EMBL/GenBank/DDBJ whole genome shotgun (WGS) entry which is preliminary data.</text>
</comment>
<evidence type="ECO:0000313" key="1">
    <source>
        <dbReference type="EMBL" id="KAL0169106.1"/>
    </source>
</evidence>
<sequence>KPTDKLVLPPSHKNFDRWAGLAGGPAVAGPQEFYRGPPDPQLLLNHREGLACKYYHGVARRTDLGNGG</sequence>
<dbReference type="AlphaFoldDB" id="A0ABD0P682"/>
<dbReference type="EMBL" id="JAMKFB020000017">
    <property type="protein sequence ID" value="KAL0169106.1"/>
    <property type="molecule type" value="Genomic_DNA"/>
</dbReference>
<accession>A0ABD0P682</accession>
<protein>
    <submittedName>
        <fullName evidence="1">Uncharacterized protein</fullName>
    </submittedName>
</protein>
<feature type="non-terminal residue" evidence="1">
    <location>
        <position position="1"/>
    </location>
</feature>
<name>A0ABD0P682_CIRMR</name>
<feature type="non-terminal residue" evidence="1">
    <location>
        <position position="68"/>
    </location>
</feature>
<organism evidence="1 2">
    <name type="scientific">Cirrhinus mrigala</name>
    <name type="common">Mrigala</name>
    <dbReference type="NCBI Taxonomy" id="683832"/>
    <lineage>
        <taxon>Eukaryota</taxon>
        <taxon>Metazoa</taxon>
        <taxon>Chordata</taxon>
        <taxon>Craniata</taxon>
        <taxon>Vertebrata</taxon>
        <taxon>Euteleostomi</taxon>
        <taxon>Actinopterygii</taxon>
        <taxon>Neopterygii</taxon>
        <taxon>Teleostei</taxon>
        <taxon>Ostariophysi</taxon>
        <taxon>Cypriniformes</taxon>
        <taxon>Cyprinidae</taxon>
        <taxon>Labeoninae</taxon>
        <taxon>Labeonini</taxon>
        <taxon>Cirrhinus</taxon>
    </lineage>
</organism>
<proteinExistence type="predicted"/>
<dbReference type="Proteomes" id="UP001529510">
    <property type="component" value="Unassembled WGS sequence"/>
</dbReference>
<keyword evidence="2" id="KW-1185">Reference proteome</keyword>
<gene>
    <name evidence="1" type="ORF">M9458_033702</name>
</gene>
<evidence type="ECO:0000313" key="2">
    <source>
        <dbReference type="Proteomes" id="UP001529510"/>
    </source>
</evidence>